<dbReference type="InterPro" id="IPR029151">
    <property type="entry name" value="Sensor-like_sf"/>
</dbReference>
<dbReference type="Proteomes" id="UP001235343">
    <property type="component" value="Unassembled WGS sequence"/>
</dbReference>
<dbReference type="InterPro" id="IPR035919">
    <property type="entry name" value="EAL_sf"/>
</dbReference>
<dbReference type="PANTHER" id="PTHR33121">
    <property type="entry name" value="CYCLIC DI-GMP PHOSPHODIESTERASE PDEF"/>
    <property type="match status" value="1"/>
</dbReference>
<sequence>MDPLDIVENIHNVKPIYQPIVSAIRHNVIGYEVLGQFYNDEDEWISLGAFFHDNEVPDEFKVEVDQHILNIAISEMLELKKEGLLFINRNAKQLMVNDGEDLLQMLIQFEEKGFSMDRVVIEVTEHDFDEDFEILNHLLLYFKTYGIQIAVDRVGVKSSNIDRIRQLEPHILKIDTRILRNHNGEGFQDIMHSLSMLARRIGAALLFEYIEDDLQLHFAWKHGGRYYQGYYLARPGFSLVTNDALPIDLGDKVSTYISREKKLIEERLVHLLNWEQKVKDLLPHWDGNKKVDTFIDNVTSKFNEESFRMYVCNSDGQQVSSNFRKQEEVWVIESDKTGSNWAFRPYFLENMVQMKTWSRGILSDIYSDIETREMIRTFSYPLTDEYFLFIDIRYSFIYDNECLLI</sequence>
<dbReference type="InterPro" id="IPR050706">
    <property type="entry name" value="Cyclic-di-GMP_PDE-like"/>
</dbReference>
<dbReference type="PANTHER" id="PTHR33121:SF82">
    <property type="entry name" value="SIGNAL TRANSDUCTION PROTEIN CONTAINING A EAL DOMAIN"/>
    <property type="match status" value="1"/>
</dbReference>
<dbReference type="PROSITE" id="PS50883">
    <property type="entry name" value="EAL"/>
    <property type="match status" value="1"/>
</dbReference>
<evidence type="ECO:0000259" key="1">
    <source>
        <dbReference type="PROSITE" id="PS50883"/>
    </source>
</evidence>
<evidence type="ECO:0000313" key="3">
    <source>
        <dbReference type="Proteomes" id="UP001235343"/>
    </source>
</evidence>
<dbReference type="CDD" id="cd01948">
    <property type="entry name" value="EAL"/>
    <property type="match status" value="1"/>
</dbReference>
<reference evidence="2 3" key="1">
    <citation type="submission" date="2023-06" db="EMBL/GenBank/DDBJ databases">
        <title>Aquibacillus rhizosphaerae LR5S19.</title>
        <authorList>
            <person name="Sun J.-Q."/>
        </authorList>
    </citation>
    <scope>NUCLEOTIDE SEQUENCE [LARGE SCALE GENOMIC DNA]</scope>
    <source>
        <strain evidence="2 3">LR5S19</strain>
    </source>
</reference>
<proteinExistence type="predicted"/>
<dbReference type="SUPFAM" id="SSF141868">
    <property type="entry name" value="EAL domain-like"/>
    <property type="match status" value="1"/>
</dbReference>
<organism evidence="2 3">
    <name type="scientific">Aquibacillus rhizosphaerae</name>
    <dbReference type="NCBI Taxonomy" id="3051431"/>
    <lineage>
        <taxon>Bacteria</taxon>
        <taxon>Bacillati</taxon>
        <taxon>Bacillota</taxon>
        <taxon>Bacilli</taxon>
        <taxon>Bacillales</taxon>
        <taxon>Bacillaceae</taxon>
        <taxon>Aquibacillus</taxon>
    </lineage>
</organism>
<gene>
    <name evidence="2" type="ORF">QQS35_21310</name>
</gene>
<dbReference type="SMART" id="SM00052">
    <property type="entry name" value="EAL"/>
    <property type="match status" value="1"/>
</dbReference>
<dbReference type="Gene3D" id="3.30.450.20">
    <property type="entry name" value="PAS domain"/>
    <property type="match status" value="1"/>
</dbReference>
<dbReference type="SUPFAM" id="SSF103190">
    <property type="entry name" value="Sensory domain-like"/>
    <property type="match status" value="1"/>
</dbReference>
<comment type="caution">
    <text evidence="2">The sequence shown here is derived from an EMBL/GenBank/DDBJ whole genome shotgun (WGS) entry which is preliminary data.</text>
</comment>
<name>A0ABT7LEF6_9BACI</name>
<evidence type="ECO:0000313" key="2">
    <source>
        <dbReference type="EMBL" id="MDL4842980.1"/>
    </source>
</evidence>
<dbReference type="RefSeq" id="WP_285934272.1">
    <property type="nucleotide sequence ID" value="NZ_JASTZU010000063.1"/>
</dbReference>
<accession>A0ABT7LEF6</accession>
<feature type="domain" description="EAL" evidence="1">
    <location>
        <begin position="1"/>
        <end position="249"/>
    </location>
</feature>
<dbReference type="InterPro" id="IPR018842">
    <property type="entry name" value="YkuI_C"/>
</dbReference>
<dbReference type="Gene3D" id="3.20.20.450">
    <property type="entry name" value="EAL domain"/>
    <property type="match status" value="1"/>
</dbReference>
<dbReference type="Pfam" id="PF10388">
    <property type="entry name" value="YkuI_C"/>
    <property type="match status" value="1"/>
</dbReference>
<dbReference type="Pfam" id="PF00563">
    <property type="entry name" value="EAL"/>
    <property type="match status" value="1"/>
</dbReference>
<dbReference type="EMBL" id="JASTZU010000063">
    <property type="protein sequence ID" value="MDL4842980.1"/>
    <property type="molecule type" value="Genomic_DNA"/>
</dbReference>
<protein>
    <submittedName>
        <fullName evidence="2">EAL-associated domain-containing protein</fullName>
    </submittedName>
</protein>
<keyword evidence="3" id="KW-1185">Reference proteome</keyword>
<dbReference type="InterPro" id="IPR001633">
    <property type="entry name" value="EAL_dom"/>
</dbReference>